<dbReference type="SFLD" id="SFLDG01136">
    <property type="entry name" value="C1.6:_Phosphoserine_Phosphatas"/>
    <property type="match status" value="1"/>
</dbReference>
<dbReference type="InterPro" id="IPR010023">
    <property type="entry name" value="KdsC_fam"/>
</dbReference>
<dbReference type="PANTHER" id="PTHR21485:SF3">
    <property type="entry name" value="N-ACYLNEURAMINATE CYTIDYLYLTRANSFERASE"/>
    <property type="match status" value="1"/>
</dbReference>
<name>A0ABY4BXB9_9MICO</name>
<comment type="pathway">
    <text evidence="3">Amino-sugar metabolism; N-acetylneuraminate metabolism.</text>
</comment>
<evidence type="ECO:0000256" key="11">
    <source>
        <dbReference type="SAM" id="MobiDB-lite"/>
    </source>
</evidence>
<dbReference type="CDD" id="cd02513">
    <property type="entry name" value="CMP-NeuAc_Synthase"/>
    <property type="match status" value="1"/>
</dbReference>
<dbReference type="SUPFAM" id="SSF56784">
    <property type="entry name" value="HAD-like"/>
    <property type="match status" value="1"/>
</dbReference>
<evidence type="ECO:0000313" key="13">
    <source>
        <dbReference type="Proteomes" id="UP000832097"/>
    </source>
</evidence>
<evidence type="ECO:0000256" key="7">
    <source>
        <dbReference type="ARBA" id="ARBA00012491"/>
    </source>
</evidence>
<sequence length="433" mass="45485">MPADAPLRRVTAIIPARGGSQGLPGKNVARVGGLPLVARAVGAALAAKHIDLVVVSTDDPVIADVAHAAGAEIVERPAELAGPDASSESALLHALDALGGEDAPDIVVFIQATSPFIRPADLDRAIERVAAGEHDSVFSAALTHRFLWRTDATGAAYGVNHEPRRRPRRQERAAEWLETGAFYVLDADGFRRAGHRFFGRVGLEPVDPRTAIEVDDPHDLELARALAPTLDGGLPGSAPPIVDVDAVVTDFDGVHTDDTATVDEHGVESVRVSRADGQGVARLRRAGIPVLILSAEENPVVARRARKLGVECRQAVGRKGEALAEWALARGIPLDRIAYLGNDLGDLPALALAGWPVAVADAVPEVREAARLVLERAGGHGAVRELADLVLGARARREPDASDSPEASDSPATSGPRDATAVPFDPDFLPVAR</sequence>
<evidence type="ECO:0000256" key="6">
    <source>
        <dbReference type="ARBA" id="ARBA00011881"/>
    </source>
</evidence>
<dbReference type="InterPro" id="IPR029044">
    <property type="entry name" value="Nucleotide-diphossugar_trans"/>
</dbReference>
<dbReference type="InterPro" id="IPR036412">
    <property type="entry name" value="HAD-like_sf"/>
</dbReference>
<dbReference type="GO" id="GO:0016779">
    <property type="term" value="F:nucleotidyltransferase activity"/>
    <property type="evidence" value="ECO:0007669"/>
    <property type="project" value="UniProtKB-KW"/>
</dbReference>
<dbReference type="Gene3D" id="3.40.50.1000">
    <property type="entry name" value="HAD superfamily/HAD-like"/>
    <property type="match status" value="1"/>
</dbReference>
<reference evidence="12 13" key="1">
    <citation type="submission" date="2022-03" db="EMBL/GenBank/DDBJ databases">
        <title>Mucilaginibacter sp. isolated from the gut of Protaetia brevitarsis seulensis larvae.</title>
        <authorList>
            <person name="Won M."/>
            <person name="Kim S.-J."/>
            <person name="Kwon S.-W."/>
        </authorList>
    </citation>
    <scope>NUCLEOTIDE SEQUENCE [LARGE SCALE GENOMIC DNA]</scope>
    <source>
        <strain evidence="12 13">CFWR-12</strain>
    </source>
</reference>
<evidence type="ECO:0000256" key="1">
    <source>
        <dbReference type="ARBA" id="ARBA00001862"/>
    </source>
</evidence>
<comment type="subunit">
    <text evidence="6">Homotetramer.</text>
</comment>
<proteinExistence type="inferred from homology"/>
<dbReference type="Proteomes" id="UP000832097">
    <property type="component" value="Chromosome"/>
</dbReference>
<dbReference type="SUPFAM" id="SSF53448">
    <property type="entry name" value="Nucleotide-diphospho-sugar transferases"/>
    <property type="match status" value="1"/>
</dbReference>
<evidence type="ECO:0000256" key="9">
    <source>
        <dbReference type="ARBA" id="ARBA00022801"/>
    </source>
</evidence>
<keyword evidence="10" id="KW-0460">Magnesium</keyword>
<evidence type="ECO:0000256" key="2">
    <source>
        <dbReference type="ARBA" id="ARBA00001946"/>
    </source>
</evidence>
<keyword evidence="8" id="KW-0479">Metal-binding</keyword>
<dbReference type="Pfam" id="PF02348">
    <property type="entry name" value="CTP_transf_3"/>
    <property type="match status" value="1"/>
</dbReference>
<gene>
    <name evidence="12" type="ORF">MTO99_09890</name>
</gene>
<evidence type="ECO:0000313" key="12">
    <source>
        <dbReference type="EMBL" id="UOE42511.1"/>
    </source>
</evidence>
<dbReference type="EMBL" id="CP094528">
    <property type="protein sequence ID" value="UOE42511.1"/>
    <property type="molecule type" value="Genomic_DNA"/>
</dbReference>
<dbReference type="InterPro" id="IPR003329">
    <property type="entry name" value="Cytidylyl_trans"/>
</dbReference>
<dbReference type="SFLD" id="SFLDS00003">
    <property type="entry name" value="Haloacid_Dehalogenase"/>
    <property type="match status" value="1"/>
</dbReference>
<evidence type="ECO:0000256" key="8">
    <source>
        <dbReference type="ARBA" id="ARBA00022723"/>
    </source>
</evidence>
<keyword evidence="13" id="KW-1185">Reference proteome</keyword>
<comment type="catalytic activity">
    <reaction evidence="1">
        <text>an N-acylneuraminate + CTP = a CMP-N-acyl-beta-neuraminate + diphosphate</text>
        <dbReference type="Rhea" id="RHEA:11344"/>
        <dbReference type="ChEBI" id="CHEBI:33019"/>
        <dbReference type="ChEBI" id="CHEBI:37563"/>
        <dbReference type="ChEBI" id="CHEBI:60073"/>
        <dbReference type="ChEBI" id="CHEBI:68671"/>
        <dbReference type="EC" id="2.7.7.43"/>
    </reaction>
</comment>
<dbReference type="SFLD" id="SFLDG01138">
    <property type="entry name" value="C1.6.2:_Deoxy-d-mannose-octulo"/>
    <property type="match status" value="1"/>
</dbReference>
<dbReference type="Pfam" id="PF08282">
    <property type="entry name" value="Hydrolase_3"/>
    <property type="match status" value="1"/>
</dbReference>
<dbReference type="RefSeq" id="WP_243553455.1">
    <property type="nucleotide sequence ID" value="NZ_CP094528.1"/>
</dbReference>
<dbReference type="InterPro" id="IPR023214">
    <property type="entry name" value="HAD_sf"/>
</dbReference>
<accession>A0ABY4BXB9</accession>
<evidence type="ECO:0000256" key="4">
    <source>
        <dbReference type="ARBA" id="ARBA00005893"/>
    </source>
</evidence>
<keyword evidence="9" id="KW-0378">Hydrolase</keyword>
<organism evidence="12 13">
    <name type="scientific">Agromyces larvae</name>
    <dbReference type="NCBI Taxonomy" id="2929802"/>
    <lineage>
        <taxon>Bacteria</taxon>
        <taxon>Bacillati</taxon>
        <taxon>Actinomycetota</taxon>
        <taxon>Actinomycetes</taxon>
        <taxon>Micrococcales</taxon>
        <taxon>Microbacteriaceae</taxon>
        <taxon>Agromyces</taxon>
    </lineage>
</organism>
<comment type="similarity">
    <text evidence="5">Belongs to the CMP-NeuNAc synthase family.</text>
</comment>
<feature type="compositionally biased region" description="Low complexity" evidence="11">
    <location>
        <begin position="402"/>
        <end position="412"/>
    </location>
</feature>
<comment type="cofactor">
    <cofactor evidence="2">
        <name>Mg(2+)</name>
        <dbReference type="ChEBI" id="CHEBI:18420"/>
    </cofactor>
</comment>
<feature type="region of interest" description="Disordered" evidence="11">
    <location>
        <begin position="394"/>
        <end position="433"/>
    </location>
</feature>
<evidence type="ECO:0000256" key="10">
    <source>
        <dbReference type="ARBA" id="ARBA00022842"/>
    </source>
</evidence>
<protein>
    <recommendedName>
        <fullName evidence="7">N-acylneuraminate cytidylyltransferase</fullName>
        <ecNumber evidence="7">2.7.7.43</ecNumber>
    </recommendedName>
</protein>
<dbReference type="Gene3D" id="3.90.550.10">
    <property type="entry name" value="Spore Coat Polysaccharide Biosynthesis Protein SpsA, Chain A"/>
    <property type="match status" value="1"/>
</dbReference>
<keyword evidence="12" id="KW-0808">Transferase</keyword>
<dbReference type="EC" id="2.7.7.43" evidence="7"/>
<comment type="similarity">
    <text evidence="4">Belongs to the KdsC family.</text>
</comment>
<keyword evidence="12" id="KW-0548">Nucleotidyltransferase</keyword>
<dbReference type="PANTHER" id="PTHR21485">
    <property type="entry name" value="HAD SUPERFAMILY MEMBERS CMAS AND KDSC"/>
    <property type="match status" value="1"/>
</dbReference>
<evidence type="ECO:0000256" key="3">
    <source>
        <dbReference type="ARBA" id="ARBA00005141"/>
    </source>
</evidence>
<evidence type="ECO:0000256" key="5">
    <source>
        <dbReference type="ARBA" id="ARBA00010726"/>
    </source>
</evidence>
<dbReference type="InterPro" id="IPR050793">
    <property type="entry name" value="CMP-NeuNAc_synthase"/>
</dbReference>